<organism evidence="2">
    <name type="scientific">marine metagenome</name>
    <dbReference type="NCBI Taxonomy" id="408172"/>
    <lineage>
        <taxon>unclassified sequences</taxon>
        <taxon>metagenomes</taxon>
        <taxon>ecological metagenomes</taxon>
    </lineage>
</organism>
<dbReference type="InterPro" id="IPR000120">
    <property type="entry name" value="Amidase"/>
</dbReference>
<dbReference type="PANTHER" id="PTHR11895">
    <property type="entry name" value="TRANSAMIDASE"/>
    <property type="match status" value="1"/>
</dbReference>
<dbReference type="InterPro" id="IPR020556">
    <property type="entry name" value="Amidase_CS"/>
</dbReference>
<dbReference type="Pfam" id="PF01425">
    <property type="entry name" value="Amidase"/>
    <property type="match status" value="1"/>
</dbReference>
<dbReference type="AlphaFoldDB" id="A0A382F744"/>
<gene>
    <name evidence="2" type="ORF">METZ01_LOCUS211359</name>
</gene>
<accession>A0A382F744</accession>
<proteinExistence type="predicted"/>
<dbReference type="EMBL" id="UINC01048226">
    <property type="protein sequence ID" value="SVB58505.1"/>
    <property type="molecule type" value="Genomic_DNA"/>
</dbReference>
<dbReference type="InterPro" id="IPR036928">
    <property type="entry name" value="AS_sf"/>
</dbReference>
<sequence length="273" mass="28533">MSADLAFMSAVELAQSIREKKISSLEATENFFRRIDKLDSQLNSYLTLCQDQALADACAADSAVQSGSDLGPLHGVPISIKDLELTKGVTTTMGSAWFRDRVPDMDSIVVERVKASGAIILGKTNTPEFGLSGTTENRLGEPCRNPWNTERTPGGSSGGAAAALAAGLCSLSMGSDGGGSIRIPASFTGLFGIKPTQGRVPRYGGYGQPAANHFSQSGPIARTVADSALLLQVVAGPDSRDVTSIRQPAPDFSAGLAKGVKGMRLAWSSDYGY</sequence>
<feature type="non-terminal residue" evidence="2">
    <location>
        <position position="273"/>
    </location>
</feature>
<dbReference type="Gene3D" id="3.90.1300.10">
    <property type="entry name" value="Amidase signature (AS) domain"/>
    <property type="match status" value="1"/>
</dbReference>
<evidence type="ECO:0000259" key="1">
    <source>
        <dbReference type="Pfam" id="PF01425"/>
    </source>
</evidence>
<feature type="domain" description="Amidase" evidence="1">
    <location>
        <begin position="26"/>
        <end position="272"/>
    </location>
</feature>
<dbReference type="PROSITE" id="PS00571">
    <property type="entry name" value="AMIDASES"/>
    <property type="match status" value="1"/>
</dbReference>
<dbReference type="GO" id="GO:0003824">
    <property type="term" value="F:catalytic activity"/>
    <property type="evidence" value="ECO:0007669"/>
    <property type="project" value="InterPro"/>
</dbReference>
<name>A0A382F744_9ZZZZ</name>
<reference evidence="2" key="1">
    <citation type="submission" date="2018-05" db="EMBL/GenBank/DDBJ databases">
        <authorList>
            <person name="Lanie J.A."/>
            <person name="Ng W.-L."/>
            <person name="Kazmierczak K.M."/>
            <person name="Andrzejewski T.M."/>
            <person name="Davidsen T.M."/>
            <person name="Wayne K.J."/>
            <person name="Tettelin H."/>
            <person name="Glass J.I."/>
            <person name="Rusch D."/>
            <person name="Podicherti R."/>
            <person name="Tsui H.-C.T."/>
            <person name="Winkler M.E."/>
        </authorList>
    </citation>
    <scope>NUCLEOTIDE SEQUENCE</scope>
</reference>
<dbReference type="InterPro" id="IPR023631">
    <property type="entry name" value="Amidase_dom"/>
</dbReference>
<protein>
    <recommendedName>
        <fullName evidence="1">Amidase domain-containing protein</fullName>
    </recommendedName>
</protein>
<dbReference type="SUPFAM" id="SSF75304">
    <property type="entry name" value="Amidase signature (AS) enzymes"/>
    <property type="match status" value="1"/>
</dbReference>
<dbReference type="PANTHER" id="PTHR11895:SF7">
    <property type="entry name" value="GLUTAMYL-TRNA(GLN) AMIDOTRANSFERASE SUBUNIT A, MITOCHONDRIAL"/>
    <property type="match status" value="1"/>
</dbReference>
<evidence type="ECO:0000313" key="2">
    <source>
        <dbReference type="EMBL" id="SVB58505.1"/>
    </source>
</evidence>